<dbReference type="GO" id="GO:0005737">
    <property type="term" value="C:cytoplasm"/>
    <property type="evidence" value="ECO:0007669"/>
    <property type="project" value="UniProtKB-SubCell"/>
</dbReference>
<evidence type="ECO:0000256" key="6">
    <source>
        <dbReference type="ARBA" id="ARBA00037430"/>
    </source>
</evidence>
<sequence>MDRLDKPQIICHIEKSVDYSLFDTKWIPCSAKFIVLGSKPRGTGIIQIYEVCSGELKHIKSIESSNSLKCGTFKASSLRDRFLATGDFKGKLTIYDLENSSIPIYSVNAHKEIINAIDGIGGQCVGFGAPEIVTGSRDGSVKVWDPRQNSQPVAVMESKDGDAKRDCWAVAFGNSYNSDERIVVAGYDNGDVKMFDLKTMSLRWESNVNNGVCDIEFDRNDIQMNKLVVTTLESKFFVFDLRTQHPKKGFAYLTEKAHKSTIWLVKHLPQNREIFMTCGGAGTICLWKYLYPNKRRQTDADGIDQGVIGSLELLQTNTLSTQPVNSLDWCPDKQGLAVCTAFDQCLRIIITTKLKLY</sequence>
<dbReference type="InterPro" id="IPR036322">
    <property type="entry name" value="WD40_repeat_dom_sf"/>
</dbReference>
<dbReference type="EMBL" id="JACMRX010000003">
    <property type="protein sequence ID" value="KAF7994173.1"/>
    <property type="molecule type" value="Genomic_DNA"/>
</dbReference>
<dbReference type="FunFam" id="2.130.10.10:FF:000258">
    <property type="entry name" value="WD repeat-containing protein 92"/>
    <property type="match status" value="1"/>
</dbReference>
<dbReference type="SMART" id="SM00320">
    <property type="entry name" value="WD40"/>
    <property type="match status" value="5"/>
</dbReference>
<name>A0A835CUB8_APHGI</name>
<keyword evidence="11" id="KW-1185">Reference proteome</keyword>
<dbReference type="GO" id="GO:0006915">
    <property type="term" value="P:apoptotic process"/>
    <property type="evidence" value="ECO:0007669"/>
    <property type="project" value="UniProtKB-KW"/>
</dbReference>
<proteinExistence type="predicted"/>
<keyword evidence="2" id="KW-0963">Cytoplasm</keyword>
<evidence type="ECO:0000256" key="4">
    <source>
        <dbReference type="ARBA" id="ARBA00022703"/>
    </source>
</evidence>
<evidence type="ECO:0000256" key="5">
    <source>
        <dbReference type="ARBA" id="ARBA00022737"/>
    </source>
</evidence>
<keyword evidence="4" id="KW-0053">Apoptosis</keyword>
<evidence type="ECO:0000256" key="2">
    <source>
        <dbReference type="ARBA" id="ARBA00022490"/>
    </source>
</evidence>
<comment type="function">
    <text evidence="6">Key assembly factor specifically required for the stability of axonemal dynein heavy chains in cytoplasm.</text>
</comment>
<dbReference type="Gene3D" id="2.130.10.10">
    <property type="entry name" value="YVTN repeat-like/Quinoprotein amine dehydrogenase"/>
    <property type="match status" value="1"/>
</dbReference>
<accession>A0A835CUB8</accession>
<keyword evidence="5" id="KW-0677">Repeat</keyword>
<comment type="subcellular location">
    <subcellularLocation>
        <location evidence="1">Cytoplasm</location>
    </subcellularLocation>
</comment>
<dbReference type="Proteomes" id="UP000639338">
    <property type="component" value="Unassembled WGS sequence"/>
</dbReference>
<dbReference type="PROSITE" id="PS50082">
    <property type="entry name" value="WD_REPEATS_2"/>
    <property type="match status" value="1"/>
</dbReference>
<evidence type="ECO:0000313" key="10">
    <source>
        <dbReference type="EMBL" id="KAF7994173.1"/>
    </source>
</evidence>
<evidence type="ECO:0000313" key="11">
    <source>
        <dbReference type="Proteomes" id="UP000639338"/>
    </source>
</evidence>
<gene>
    <name evidence="10" type="ORF">HCN44_011442</name>
</gene>
<dbReference type="Pfam" id="PF00400">
    <property type="entry name" value="WD40"/>
    <property type="match status" value="2"/>
</dbReference>
<organism evidence="10 11">
    <name type="scientific">Aphidius gifuensis</name>
    <name type="common">Parasitoid wasp</name>
    <dbReference type="NCBI Taxonomy" id="684658"/>
    <lineage>
        <taxon>Eukaryota</taxon>
        <taxon>Metazoa</taxon>
        <taxon>Ecdysozoa</taxon>
        <taxon>Arthropoda</taxon>
        <taxon>Hexapoda</taxon>
        <taxon>Insecta</taxon>
        <taxon>Pterygota</taxon>
        <taxon>Neoptera</taxon>
        <taxon>Endopterygota</taxon>
        <taxon>Hymenoptera</taxon>
        <taxon>Apocrita</taxon>
        <taxon>Ichneumonoidea</taxon>
        <taxon>Braconidae</taxon>
        <taxon>Aphidiinae</taxon>
        <taxon>Aphidius</taxon>
    </lineage>
</organism>
<reference evidence="10 11" key="1">
    <citation type="submission" date="2020-08" db="EMBL/GenBank/DDBJ databases">
        <title>Aphidius gifuensis genome sequencing and assembly.</title>
        <authorList>
            <person name="Du Z."/>
        </authorList>
    </citation>
    <scope>NUCLEOTIDE SEQUENCE [LARGE SCALE GENOMIC DNA]</scope>
    <source>
        <strain evidence="10">YNYX2018</strain>
        <tissue evidence="10">Adults</tissue>
    </source>
</reference>
<dbReference type="AlphaFoldDB" id="A0A835CUB8"/>
<evidence type="ECO:0000256" key="9">
    <source>
        <dbReference type="PROSITE-ProRule" id="PRU00221"/>
    </source>
</evidence>
<dbReference type="PANTHER" id="PTHR10971">
    <property type="entry name" value="MRNA EXPORT FACTOR AND BUB3"/>
    <property type="match status" value="1"/>
</dbReference>
<protein>
    <recommendedName>
        <fullName evidence="7">Dynein axonemal assembly factor 10</fullName>
    </recommendedName>
    <alternativeName>
        <fullName evidence="8">WD repeat-containing protein 92</fullName>
    </alternativeName>
</protein>
<dbReference type="SUPFAM" id="SSF50978">
    <property type="entry name" value="WD40 repeat-like"/>
    <property type="match status" value="1"/>
</dbReference>
<dbReference type="InterPro" id="IPR001680">
    <property type="entry name" value="WD40_rpt"/>
</dbReference>
<evidence type="ECO:0000256" key="8">
    <source>
        <dbReference type="ARBA" id="ARBA00041547"/>
    </source>
</evidence>
<feature type="repeat" description="WD" evidence="9">
    <location>
        <begin position="132"/>
        <end position="154"/>
    </location>
</feature>
<keyword evidence="3 9" id="KW-0853">WD repeat</keyword>
<dbReference type="InterPro" id="IPR015943">
    <property type="entry name" value="WD40/YVTN_repeat-like_dom_sf"/>
</dbReference>
<evidence type="ECO:0000256" key="1">
    <source>
        <dbReference type="ARBA" id="ARBA00004496"/>
    </source>
</evidence>
<comment type="caution">
    <text evidence="10">The sequence shown here is derived from an EMBL/GenBank/DDBJ whole genome shotgun (WGS) entry which is preliminary data.</text>
</comment>
<dbReference type="OrthoDB" id="10248252at2759"/>
<evidence type="ECO:0000256" key="7">
    <source>
        <dbReference type="ARBA" id="ARBA00039643"/>
    </source>
</evidence>
<evidence type="ECO:0000256" key="3">
    <source>
        <dbReference type="ARBA" id="ARBA00022574"/>
    </source>
</evidence>